<organism evidence="1 2">
    <name type="scientific">Trichogramma kaykai</name>
    <dbReference type="NCBI Taxonomy" id="54128"/>
    <lineage>
        <taxon>Eukaryota</taxon>
        <taxon>Metazoa</taxon>
        <taxon>Ecdysozoa</taxon>
        <taxon>Arthropoda</taxon>
        <taxon>Hexapoda</taxon>
        <taxon>Insecta</taxon>
        <taxon>Pterygota</taxon>
        <taxon>Neoptera</taxon>
        <taxon>Endopterygota</taxon>
        <taxon>Hymenoptera</taxon>
        <taxon>Apocrita</taxon>
        <taxon>Proctotrupomorpha</taxon>
        <taxon>Chalcidoidea</taxon>
        <taxon>Trichogrammatidae</taxon>
        <taxon>Trichogramma</taxon>
    </lineage>
</organism>
<sequence>MLTKSSSSLLQQQQQHAAAMRDRGCVNFCPAAAVAIADERPAVGADIAAADRVVVFSFFSSPREAKVCRASPITSCFADAQPAGVHKNEPNKQCIQQRAACSTSILAYNRTRLCGSSDSSD</sequence>
<proteinExistence type="predicted"/>
<accession>A0ABD2X674</accession>
<dbReference type="Proteomes" id="UP001627154">
    <property type="component" value="Unassembled WGS sequence"/>
</dbReference>
<reference evidence="1 2" key="1">
    <citation type="journal article" date="2024" name="bioRxiv">
        <title>A reference genome for Trichogramma kaykai: A tiny desert-dwelling parasitoid wasp with competing sex-ratio distorters.</title>
        <authorList>
            <person name="Culotta J."/>
            <person name="Lindsey A.R."/>
        </authorList>
    </citation>
    <scope>NUCLEOTIDE SEQUENCE [LARGE SCALE GENOMIC DNA]</scope>
    <source>
        <strain evidence="1 2">KSX58</strain>
    </source>
</reference>
<evidence type="ECO:0000313" key="2">
    <source>
        <dbReference type="Proteomes" id="UP001627154"/>
    </source>
</evidence>
<keyword evidence="2" id="KW-1185">Reference proteome</keyword>
<dbReference type="AlphaFoldDB" id="A0ABD2X674"/>
<gene>
    <name evidence="1" type="ORF">TKK_006244</name>
</gene>
<comment type="caution">
    <text evidence="1">The sequence shown here is derived from an EMBL/GenBank/DDBJ whole genome shotgun (WGS) entry which is preliminary data.</text>
</comment>
<protein>
    <submittedName>
        <fullName evidence="1">Uncharacterized protein</fullName>
    </submittedName>
</protein>
<dbReference type="EMBL" id="JBJJXI010000051">
    <property type="protein sequence ID" value="KAL3400378.1"/>
    <property type="molecule type" value="Genomic_DNA"/>
</dbReference>
<evidence type="ECO:0000313" key="1">
    <source>
        <dbReference type="EMBL" id="KAL3400378.1"/>
    </source>
</evidence>
<name>A0ABD2X674_9HYME</name>